<comment type="caution">
    <text evidence="3">The sequence shown here is derived from an EMBL/GenBank/DDBJ whole genome shotgun (WGS) entry which is preliminary data.</text>
</comment>
<gene>
    <name evidence="3" type="ORF">PO587_39920</name>
</gene>
<accession>A0ABT5G6Z1</accession>
<organism evidence="3 4">
    <name type="scientific">Streptomyces gilvifuscus</name>
    <dbReference type="NCBI Taxonomy" id="1550617"/>
    <lineage>
        <taxon>Bacteria</taxon>
        <taxon>Bacillati</taxon>
        <taxon>Actinomycetota</taxon>
        <taxon>Actinomycetes</taxon>
        <taxon>Kitasatosporales</taxon>
        <taxon>Streptomycetaceae</taxon>
        <taxon>Streptomyces</taxon>
    </lineage>
</organism>
<dbReference type="RefSeq" id="WP_272178711.1">
    <property type="nucleotide sequence ID" value="NZ_JAQOSK010000024.1"/>
</dbReference>
<sequence length="302" mass="31585">MSENHNEPATLPAETPPAAPPAAPLAAEPPAAPSAVAATPLGEPSDVPPAAPPARKPRNRGRIVAVAASVLLALGVVAGVGYTVVTVDGADRDAGAAVWKFPEQKAPEAKPAPVKGLAGLLVAYGDGWKRGPDFGQFAADSELGAAQATALRKESLRDLPRTERKQLEKLIDKEHIKGMAMRSFAKEAGSAFFTDTAVTVNITLSRMESPAVVRRLSNSQNALFGSLDVFRKGPKIKGHRNAQCFLPPKGLDKHLDAMYCSASQGNILVNVTANGVKPFDSKGVAELLADQLKRIGEPGEAV</sequence>
<dbReference type="EMBL" id="JAQOSK010000024">
    <property type="protein sequence ID" value="MDC2960609.1"/>
    <property type="molecule type" value="Genomic_DNA"/>
</dbReference>
<evidence type="ECO:0008006" key="5">
    <source>
        <dbReference type="Google" id="ProtNLM"/>
    </source>
</evidence>
<feature type="compositionally biased region" description="Low complexity" evidence="1">
    <location>
        <begin position="24"/>
        <end position="41"/>
    </location>
</feature>
<evidence type="ECO:0000313" key="4">
    <source>
        <dbReference type="Proteomes" id="UP001221328"/>
    </source>
</evidence>
<keyword evidence="2" id="KW-0472">Membrane</keyword>
<feature type="compositionally biased region" description="Pro residues" evidence="1">
    <location>
        <begin position="14"/>
        <end position="23"/>
    </location>
</feature>
<evidence type="ECO:0000313" key="3">
    <source>
        <dbReference type="EMBL" id="MDC2960609.1"/>
    </source>
</evidence>
<keyword evidence="2" id="KW-1133">Transmembrane helix</keyword>
<dbReference type="Proteomes" id="UP001221328">
    <property type="component" value="Unassembled WGS sequence"/>
</dbReference>
<reference evidence="3 4" key="1">
    <citation type="journal article" date="2015" name="Int. J. Syst. Evol. Microbiol.">
        <title>Streptomyces gilvifuscus sp. nov., an actinomycete that produces antibacterial compounds isolated from soil.</title>
        <authorList>
            <person name="Nguyen T.M."/>
            <person name="Kim J."/>
        </authorList>
    </citation>
    <scope>NUCLEOTIDE SEQUENCE [LARGE SCALE GENOMIC DNA]</scope>
    <source>
        <strain evidence="3 4">T113</strain>
    </source>
</reference>
<evidence type="ECO:0000256" key="1">
    <source>
        <dbReference type="SAM" id="MobiDB-lite"/>
    </source>
</evidence>
<protein>
    <recommendedName>
        <fullName evidence="5">Secreted protein</fullName>
    </recommendedName>
</protein>
<keyword evidence="4" id="KW-1185">Reference proteome</keyword>
<evidence type="ECO:0000256" key="2">
    <source>
        <dbReference type="SAM" id="Phobius"/>
    </source>
</evidence>
<keyword evidence="2" id="KW-0812">Transmembrane</keyword>
<feature type="transmembrane region" description="Helical" evidence="2">
    <location>
        <begin position="63"/>
        <end position="85"/>
    </location>
</feature>
<name>A0ABT5G6Z1_9ACTN</name>
<feature type="region of interest" description="Disordered" evidence="1">
    <location>
        <begin position="1"/>
        <end position="58"/>
    </location>
</feature>
<proteinExistence type="predicted"/>